<reference evidence="9" key="1">
    <citation type="submission" date="2025-08" db="UniProtKB">
        <authorList>
            <consortium name="RefSeq"/>
        </authorList>
    </citation>
    <scope>IDENTIFICATION</scope>
    <source>
        <tissue evidence="9">Testes</tissue>
    </source>
</reference>
<keyword evidence="4 5" id="KW-0472">Membrane</keyword>
<evidence type="ECO:0000259" key="7">
    <source>
        <dbReference type="Pfam" id="PF02932"/>
    </source>
</evidence>
<dbReference type="Gene3D" id="2.70.170.10">
    <property type="entry name" value="Neurotransmitter-gated ion-channel ligand-binding domain"/>
    <property type="match status" value="1"/>
</dbReference>
<dbReference type="Proteomes" id="UP000694865">
    <property type="component" value="Unplaced"/>
</dbReference>
<evidence type="ECO:0000256" key="4">
    <source>
        <dbReference type="ARBA" id="ARBA00023136"/>
    </source>
</evidence>
<dbReference type="SUPFAM" id="SSF63712">
    <property type="entry name" value="Nicotinic receptor ligand binding domain-like"/>
    <property type="match status" value="1"/>
</dbReference>
<comment type="similarity">
    <text evidence="5">Belongs to the ligand-gated ion channel (TC 1.A.9) family.</text>
</comment>
<protein>
    <submittedName>
        <fullName evidence="9">Neuronal acetylcholine receptor subunit alpha-6-like</fullName>
    </submittedName>
</protein>
<evidence type="ECO:0000256" key="2">
    <source>
        <dbReference type="ARBA" id="ARBA00022692"/>
    </source>
</evidence>
<dbReference type="SUPFAM" id="SSF90112">
    <property type="entry name" value="Neurotransmitter-gated ion-channel transmembrane pore"/>
    <property type="match status" value="1"/>
</dbReference>
<dbReference type="InterPro" id="IPR036734">
    <property type="entry name" value="Neur_chan_lig-bd_sf"/>
</dbReference>
<feature type="transmembrane region" description="Helical" evidence="5">
    <location>
        <begin position="233"/>
        <end position="256"/>
    </location>
</feature>
<evidence type="ECO:0000313" key="9">
    <source>
        <dbReference type="RefSeq" id="XP_006817448.1"/>
    </source>
</evidence>
<sequence length="398" mass="45111">MAFSAHELLLGFHPDAPQIVRFNSIRSASGSYAECAVAETQTRLLEQLLDGYNRMILPMNQSTNPIIVTMGLSFYQVVDVEWSDHRLKWDPDKYDNTKYLRIPENVIWIPDIYNFNGVGDDSSRFAGNALVKYDGKIYVEEARILKTMCRMDMTYFPYDIHRCNIKFGSWSYTEDLLTMKIGNDIDFHDFMKNGEWELLDVSSHTNPHEVTNYDGKTFTDVVFSLVFRRKSSFFTVNFVAPSVIVSLLTILSFCLPPNNPEKVNLCVTIVLGLIVFTLVLVNVIPQTAHSITAHYLLFSVVATALAALASTFTVNVCHMGRKIDGLTVPRPVPKWARKLLINTLSRCLCMKKPPGLNHDSSIKASYTPSERCDREEVTQLADTDIRKANGDRPNDVCR</sequence>
<dbReference type="Pfam" id="PF02932">
    <property type="entry name" value="Neur_chan_memb"/>
    <property type="match status" value="1"/>
</dbReference>
<comment type="subcellular location">
    <subcellularLocation>
        <location evidence="1">Membrane</location>
        <topology evidence="1">Multi-pass membrane protein</topology>
    </subcellularLocation>
</comment>
<feature type="domain" description="Neurotransmitter-gated ion-channel transmembrane" evidence="7">
    <location>
        <begin position="239"/>
        <end position="395"/>
    </location>
</feature>
<feature type="transmembrane region" description="Helical" evidence="5">
    <location>
        <begin position="263"/>
        <end position="284"/>
    </location>
</feature>
<evidence type="ECO:0000313" key="8">
    <source>
        <dbReference type="Proteomes" id="UP000694865"/>
    </source>
</evidence>
<gene>
    <name evidence="9" type="primary">LOC102801527</name>
</gene>
<dbReference type="Pfam" id="PF02931">
    <property type="entry name" value="Neur_chan_LBD"/>
    <property type="match status" value="1"/>
</dbReference>
<keyword evidence="8" id="KW-1185">Reference proteome</keyword>
<evidence type="ECO:0000256" key="3">
    <source>
        <dbReference type="ARBA" id="ARBA00022989"/>
    </source>
</evidence>
<proteinExistence type="inferred from homology"/>
<keyword evidence="5" id="KW-0813">Transport</keyword>
<name>A0ABM0MBQ7_SACKO</name>
<evidence type="ECO:0000256" key="5">
    <source>
        <dbReference type="RuleBase" id="RU000687"/>
    </source>
</evidence>
<dbReference type="PRINTS" id="PR00252">
    <property type="entry name" value="NRIONCHANNEL"/>
</dbReference>
<feature type="domain" description="Neurotransmitter-gated ion-channel ligand-binding" evidence="6">
    <location>
        <begin position="41"/>
        <end position="230"/>
    </location>
</feature>
<evidence type="ECO:0000256" key="1">
    <source>
        <dbReference type="ARBA" id="ARBA00004141"/>
    </source>
</evidence>
<dbReference type="InterPro" id="IPR006029">
    <property type="entry name" value="Neurotrans-gated_channel_TM"/>
</dbReference>
<comment type="caution">
    <text evidence="5">Lacks conserved residue(s) required for the propagation of feature annotation.</text>
</comment>
<dbReference type="RefSeq" id="XP_006817448.1">
    <property type="nucleotide sequence ID" value="XM_006817385.1"/>
</dbReference>
<dbReference type="InterPro" id="IPR018000">
    <property type="entry name" value="Neurotransmitter_ion_chnl_CS"/>
</dbReference>
<dbReference type="InterPro" id="IPR006202">
    <property type="entry name" value="Neur_chan_lig-bd"/>
</dbReference>
<dbReference type="Gene3D" id="1.20.58.390">
    <property type="entry name" value="Neurotransmitter-gated ion-channel transmembrane domain"/>
    <property type="match status" value="1"/>
</dbReference>
<keyword evidence="2 5" id="KW-0812">Transmembrane</keyword>
<accession>A0ABM0MBQ7</accession>
<dbReference type="InterPro" id="IPR006201">
    <property type="entry name" value="Neur_channel"/>
</dbReference>
<feature type="transmembrane region" description="Helical" evidence="5">
    <location>
        <begin position="296"/>
        <end position="317"/>
    </location>
</feature>
<keyword evidence="5" id="KW-0406">Ion transport</keyword>
<organism evidence="8 9">
    <name type="scientific">Saccoglossus kowalevskii</name>
    <name type="common">Acorn worm</name>
    <dbReference type="NCBI Taxonomy" id="10224"/>
    <lineage>
        <taxon>Eukaryota</taxon>
        <taxon>Metazoa</taxon>
        <taxon>Hemichordata</taxon>
        <taxon>Enteropneusta</taxon>
        <taxon>Harrimaniidae</taxon>
        <taxon>Saccoglossus</taxon>
    </lineage>
</organism>
<dbReference type="InterPro" id="IPR038050">
    <property type="entry name" value="Neuro_actylchol_rec"/>
</dbReference>
<dbReference type="PANTHER" id="PTHR18945">
    <property type="entry name" value="NEUROTRANSMITTER GATED ION CHANNEL"/>
    <property type="match status" value="1"/>
</dbReference>
<keyword evidence="3 5" id="KW-1133">Transmembrane helix</keyword>
<keyword evidence="5" id="KW-0407">Ion channel</keyword>
<dbReference type="PROSITE" id="PS00236">
    <property type="entry name" value="NEUROTR_ION_CHANNEL"/>
    <property type="match status" value="1"/>
</dbReference>
<dbReference type="InterPro" id="IPR036719">
    <property type="entry name" value="Neuro-gated_channel_TM_sf"/>
</dbReference>
<evidence type="ECO:0000259" key="6">
    <source>
        <dbReference type="Pfam" id="PF02931"/>
    </source>
</evidence>
<dbReference type="GeneID" id="102801527"/>